<evidence type="ECO:0000256" key="4">
    <source>
        <dbReference type="ARBA" id="ARBA00012483"/>
    </source>
</evidence>
<dbReference type="InterPro" id="IPR001128">
    <property type="entry name" value="Cyt_P450"/>
</dbReference>
<keyword evidence="5 17" id="KW-0349">Heme</keyword>
<evidence type="ECO:0000256" key="2">
    <source>
        <dbReference type="ARBA" id="ARBA00004370"/>
    </source>
</evidence>
<evidence type="ECO:0000256" key="8">
    <source>
        <dbReference type="ARBA" id="ARBA00022723"/>
    </source>
</evidence>
<reference evidence="21" key="2">
    <citation type="submission" date="2021-12" db="EMBL/GenBank/DDBJ databases">
        <title>Resequencing data analysis of finger millet.</title>
        <authorList>
            <person name="Hatakeyama M."/>
            <person name="Aluri S."/>
            <person name="Balachadran M.T."/>
            <person name="Sivarajan S.R."/>
            <person name="Poveda L."/>
            <person name="Shimizu-Inatsugi R."/>
            <person name="Schlapbach R."/>
            <person name="Sreeman S.M."/>
            <person name="Shimizu K.K."/>
        </authorList>
    </citation>
    <scope>NUCLEOTIDE SEQUENCE</scope>
</reference>
<dbReference type="Pfam" id="PF00067">
    <property type="entry name" value="p450"/>
    <property type="match status" value="1"/>
</dbReference>
<keyword evidence="15" id="KW-0503">Monooxygenase</keyword>
<dbReference type="Gene3D" id="3.30.40.10">
    <property type="entry name" value="Zinc/RING finger domain, C3HC4 (zinc finger)"/>
    <property type="match status" value="1"/>
</dbReference>
<name>A0AAV5F0T8_ELECO</name>
<evidence type="ECO:0000256" key="14">
    <source>
        <dbReference type="ARBA" id="ARBA00023004"/>
    </source>
</evidence>
<comment type="cofactor">
    <cofactor evidence="17">
        <name>heme</name>
        <dbReference type="ChEBI" id="CHEBI:30413"/>
    </cofactor>
</comment>
<accession>A0AAV5F0T8</accession>
<feature type="domain" description="RING-type" evidence="20">
    <location>
        <begin position="330"/>
        <end position="371"/>
    </location>
</feature>
<organism evidence="21 22">
    <name type="scientific">Eleusine coracana subsp. coracana</name>
    <dbReference type="NCBI Taxonomy" id="191504"/>
    <lineage>
        <taxon>Eukaryota</taxon>
        <taxon>Viridiplantae</taxon>
        <taxon>Streptophyta</taxon>
        <taxon>Embryophyta</taxon>
        <taxon>Tracheophyta</taxon>
        <taxon>Spermatophyta</taxon>
        <taxon>Magnoliopsida</taxon>
        <taxon>Liliopsida</taxon>
        <taxon>Poales</taxon>
        <taxon>Poaceae</taxon>
        <taxon>PACMAD clade</taxon>
        <taxon>Chloridoideae</taxon>
        <taxon>Cynodonteae</taxon>
        <taxon>Eleusininae</taxon>
        <taxon>Eleusine</taxon>
    </lineage>
</organism>
<dbReference type="InterPro" id="IPR002401">
    <property type="entry name" value="Cyt_P450_E_grp-I"/>
</dbReference>
<comment type="catalytic activity">
    <reaction evidence="1">
        <text>S-ubiquitinyl-[E2 ubiquitin-conjugating enzyme]-L-cysteine + [acceptor protein]-L-lysine = [E2 ubiquitin-conjugating enzyme]-L-cysteine + N(6)-ubiquitinyl-[acceptor protein]-L-lysine.</text>
        <dbReference type="EC" id="2.3.2.27"/>
    </reaction>
</comment>
<dbReference type="Pfam" id="PF13639">
    <property type="entry name" value="zf-RING_2"/>
    <property type="match status" value="1"/>
</dbReference>
<feature type="binding site" description="axial binding residue" evidence="17">
    <location>
        <position position="884"/>
    </location>
    <ligand>
        <name>heme</name>
        <dbReference type="ChEBI" id="CHEBI:30413"/>
    </ligand>
    <ligandPart>
        <name>Fe</name>
        <dbReference type="ChEBI" id="CHEBI:18248"/>
    </ligandPart>
</feature>
<dbReference type="Gene3D" id="1.10.630.10">
    <property type="entry name" value="Cytochrome P450"/>
    <property type="match status" value="1"/>
</dbReference>
<keyword evidence="9 18" id="KW-0863">Zinc-finger</keyword>
<evidence type="ECO:0000256" key="10">
    <source>
        <dbReference type="ARBA" id="ARBA00022786"/>
    </source>
</evidence>
<comment type="subcellular location">
    <subcellularLocation>
        <location evidence="2">Membrane</location>
    </subcellularLocation>
</comment>
<evidence type="ECO:0000256" key="16">
    <source>
        <dbReference type="ARBA" id="ARBA00023136"/>
    </source>
</evidence>
<proteinExistence type="inferred from homology"/>
<keyword evidence="7" id="KW-0812">Transmembrane</keyword>
<evidence type="ECO:0000256" key="18">
    <source>
        <dbReference type="PROSITE-ProRule" id="PRU00175"/>
    </source>
</evidence>
<evidence type="ECO:0000259" key="20">
    <source>
        <dbReference type="PROSITE" id="PS50089"/>
    </source>
</evidence>
<keyword evidence="8 17" id="KW-0479">Metal-binding</keyword>
<keyword evidence="11" id="KW-0862">Zinc</keyword>
<dbReference type="PROSITE" id="PS00086">
    <property type="entry name" value="CYTOCHROME_P450"/>
    <property type="match status" value="1"/>
</dbReference>
<protein>
    <recommendedName>
        <fullName evidence="4">RING-type E3 ubiquitin transferase</fullName>
        <ecNumber evidence="4">2.3.2.27</ecNumber>
    </recommendedName>
</protein>
<feature type="region of interest" description="Disordered" evidence="19">
    <location>
        <begin position="225"/>
        <end position="248"/>
    </location>
</feature>
<dbReference type="InterPro" id="IPR036396">
    <property type="entry name" value="Cyt_P450_sf"/>
</dbReference>
<evidence type="ECO:0000256" key="13">
    <source>
        <dbReference type="ARBA" id="ARBA00023002"/>
    </source>
</evidence>
<feature type="region of interest" description="Disordered" evidence="19">
    <location>
        <begin position="58"/>
        <end position="77"/>
    </location>
</feature>
<evidence type="ECO:0000256" key="6">
    <source>
        <dbReference type="ARBA" id="ARBA00022679"/>
    </source>
</evidence>
<dbReference type="PRINTS" id="PR00385">
    <property type="entry name" value="P450"/>
</dbReference>
<comment type="caution">
    <text evidence="21">The sequence shown here is derived from an EMBL/GenBank/DDBJ whole genome shotgun (WGS) entry which is preliminary data.</text>
</comment>
<evidence type="ECO:0000256" key="9">
    <source>
        <dbReference type="ARBA" id="ARBA00022771"/>
    </source>
</evidence>
<dbReference type="Proteomes" id="UP001054889">
    <property type="component" value="Unassembled WGS sequence"/>
</dbReference>
<dbReference type="GO" id="GO:0016020">
    <property type="term" value="C:membrane"/>
    <property type="evidence" value="ECO:0007669"/>
    <property type="project" value="UniProtKB-SubCell"/>
</dbReference>
<evidence type="ECO:0000256" key="1">
    <source>
        <dbReference type="ARBA" id="ARBA00000900"/>
    </source>
</evidence>
<dbReference type="AlphaFoldDB" id="A0AAV5F0T8"/>
<feature type="compositionally biased region" description="Polar residues" evidence="19">
    <location>
        <begin position="102"/>
        <end position="119"/>
    </location>
</feature>
<dbReference type="InterPro" id="IPR050665">
    <property type="entry name" value="Cytochrome_P450_Monooxygen"/>
</dbReference>
<feature type="region of interest" description="Disordered" evidence="19">
    <location>
        <begin position="97"/>
        <end position="135"/>
    </location>
</feature>
<dbReference type="SUPFAM" id="SSF57850">
    <property type="entry name" value="RING/U-box"/>
    <property type="match status" value="1"/>
</dbReference>
<dbReference type="GO" id="GO:0006629">
    <property type="term" value="P:lipid metabolic process"/>
    <property type="evidence" value="ECO:0007669"/>
    <property type="project" value="UniProtKB-ARBA"/>
</dbReference>
<dbReference type="SMART" id="SM00184">
    <property type="entry name" value="RING"/>
    <property type="match status" value="1"/>
</dbReference>
<dbReference type="SUPFAM" id="SSF48264">
    <property type="entry name" value="Cytochrome P450"/>
    <property type="match status" value="1"/>
</dbReference>
<keyword evidence="12" id="KW-1133">Transmembrane helix</keyword>
<keyword evidence="6" id="KW-0808">Transferase</keyword>
<evidence type="ECO:0000256" key="19">
    <source>
        <dbReference type="SAM" id="MobiDB-lite"/>
    </source>
</evidence>
<dbReference type="PROSITE" id="PS50089">
    <property type="entry name" value="ZF_RING_2"/>
    <property type="match status" value="1"/>
</dbReference>
<evidence type="ECO:0000256" key="11">
    <source>
        <dbReference type="ARBA" id="ARBA00022833"/>
    </source>
</evidence>
<reference evidence="21" key="1">
    <citation type="journal article" date="2018" name="DNA Res.">
        <title>Multiple hybrid de novo genome assembly of finger millet, an orphan allotetraploid crop.</title>
        <authorList>
            <person name="Hatakeyama M."/>
            <person name="Aluri S."/>
            <person name="Balachadran M.T."/>
            <person name="Sivarajan S.R."/>
            <person name="Patrignani A."/>
            <person name="Gruter S."/>
            <person name="Poveda L."/>
            <person name="Shimizu-Inatsugi R."/>
            <person name="Baeten J."/>
            <person name="Francoijs K.J."/>
            <person name="Nataraja K.N."/>
            <person name="Reddy Y.A.N."/>
            <person name="Phadnis S."/>
            <person name="Ravikumar R.L."/>
            <person name="Schlapbach R."/>
            <person name="Sreeman S.M."/>
            <person name="Shimizu K.K."/>
        </authorList>
    </citation>
    <scope>NUCLEOTIDE SEQUENCE</scope>
</reference>
<dbReference type="PANTHER" id="PTHR24282">
    <property type="entry name" value="CYTOCHROME P450 FAMILY MEMBER"/>
    <property type="match status" value="1"/>
</dbReference>
<keyword evidence="16" id="KW-0472">Membrane</keyword>
<gene>
    <name evidence="21" type="primary">gb16577</name>
    <name evidence="21" type="ORF">PR202_gb16577</name>
</gene>
<dbReference type="InterPro" id="IPR017972">
    <property type="entry name" value="Cyt_P450_CS"/>
</dbReference>
<dbReference type="GO" id="GO:0020037">
    <property type="term" value="F:heme binding"/>
    <property type="evidence" value="ECO:0007669"/>
    <property type="project" value="InterPro"/>
</dbReference>
<evidence type="ECO:0000256" key="12">
    <source>
        <dbReference type="ARBA" id="ARBA00022989"/>
    </source>
</evidence>
<keyword evidence="14 17" id="KW-0408">Iron</keyword>
<evidence type="ECO:0000256" key="17">
    <source>
        <dbReference type="PIRSR" id="PIRSR602401-1"/>
    </source>
</evidence>
<sequence length="936" mass="105439">MNSSTHVLDAEPDVQCLVCTRPFTLDTEVNDSFEALAICSECKRTVLNENNGDEIASIRHETRRRRRRPRSNATRFEPFEAAFSQRLSHLINLATQDHEVDSSTPPVSRQQASFTSTPNRSRRWHASDDESDGLSYVDSVFGETESNLSFGDDGGESDASLDQHARMGREIVIQLDSESYLNTDTDIDPMNAGMDLWDSDDQEDEESEESDFDEVVEAMQQRRHRWNSIAPSRSNEHESEDDASTSGMAIPRTVGMINLRADIEGPAIRRHFIGNPGDYVNARQFEMLLDQFAEDNNTRTGAPPAAKSIVENLPSVVISTNHKTNDDVTCPVCKDNMPVKTVAKQLPCAHLYHSSCILPWLSYRNTCPVCRYELPTDDLEYERLKQATTNERRIHGVEHIHLQEPVEEISDEPEVEGAFNTRSGATEGANMNEHSVHASQHPNRARGRHRWLVIAAAPVVSLLCLGTESTRKKLRRQGVKGPEPTLLCGNTREMKRIQQGLKPVQTQNSNDYISTLLPHFLLWRKMYGALEILHVSDPDMVKDIGHCTPSELGKPSFLKKSRKALFGGGLLAVNGNEWAFQRKIIAPEFFMEKIKGMIQLIEDATIPVLEAWDSMLDKAGGSREIVVDDYLRNLSADVISRACFGSSFKKGEEIFCKLRQLQKAISQQDAFVGLPALWKYLPSRTNREIKTLDEEIRLLILDVIKEHRNSTTNDLLHAIINGAHHRSISEDKEFMIASCKTIYFAGHETTSVTVIWCLMLLATHPEWQERARAEAQEVCQGRATLDVDILRRLKILTMVIQETLRLYPPASLMMREALKDIKLSGLDVPRGTIVQVARLMLHLDKDAWGPDAGKFRPDRFANGVAAACKPAHMYMPFGLGPRNCIGQNLAMNELKVVLARLLSRFSFWPSPSYRHAPTFRLTIEPGFGMPLVVTRL</sequence>
<feature type="compositionally biased region" description="Basic residues" evidence="19">
    <location>
        <begin position="61"/>
        <end position="70"/>
    </location>
</feature>
<dbReference type="EC" id="2.3.2.27" evidence="4"/>
<evidence type="ECO:0000313" key="22">
    <source>
        <dbReference type="Proteomes" id="UP001054889"/>
    </source>
</evidence>
<keyword evidence="13" id="KW-0560">Oxidoreductase</keyword>
<evidence type="ECO:0000256" key="7">
    <source>
        <dbReference type="ARBA" id="ARBA00022692"/>
    </source>
</evidence>
<dbReference type="PANTHER" id="PTHR24282:SF141">
    <property type="entry name" value="CYTOCHROME P450 714C3"/>
    <property type="match status" value="1"/>
</dbReference>
<evidence type="ECO:0000313" key="21">
    <source>
        <dbReference type="EMBL" id="GJN28452.1"/>
    </source>
</evidence>
<evidence type="ECO:0000256" key="3">
    <source>
        <dbReference type="ARBA" id="ARBA00010617"/>
    </source>
</evidence>
<dbReference type="GO" id="GO:0008270">
    <property type="term" value="F:zinc ion binding"/>
    <property type="evidence" value="ECO:0007669"/>
    <property type="project" value="UniProtKB-KW"/>
</dbReference>
<dbReference type="InterPro" id="IPR013083">
    <property type="entry name" value="Znf_RING/FYVE/PHD"/>
</dbReference>
<evidence type="ECO:0000256" key="15">
    <source>
        <dbReference type="ARBA" id="ARBA00023033"/>
    </source>
</evidence>
<keyword evidence="22" id="KW-1185">Reference proteome</keyword>
<dbReference type="GO" id="GO:0004497">
    <property type="term" value="F:monooxygenase activity"/>
    <property type="evidence" value="ECO:0007669"/>
    <property type="project" value="UniProtKB-KW"/>
</dbReference>
<evidence type="ECO:0000256" key="5">
    <source>
        <dbReference type="ARBA" id="ARBA00022617"/>
    </source>
</evidence>
<keyword evidence="10" id="KW-0833">Ubl conjugation pathway</keyword>
<dbReference type="FunFam" id="3.30.40.10:FF:000022">
    <property type="entry name" value="E3 ubiquitin-protein ligase RING1-like"/>
    <property type="match status" value="1"/>
</dbReference>
<comment type="similarity">
    <text evidence="3">Belongs to the cytochrome P450 family.</text>
</comment>
<dbReference type="InterPro" id="IPR001841">
    <property type="entry name" value="Znf_RING"/>
</dbReference>
<dbReference type="EMBL" id="BQKI01000080">
    <property type="protein sequence ID" value="GJN28452.1"/>
    <property type="molecule type" value="Genomic_DNA"/>
</dbReference>
<dbReference type="GO" id="GO:0061630">
    <property type="term" value="F:ubiquitin protein ligase activity"/>
    <property type="evidence" value="ECO:0007669"/>
    <property type="project" value="UniProtKB-EC"/>
</dbReference>
<dbReference type="GO" id="GO:0005506">
    <property type="term" value="F:iron ion binding"/>
    <property type="evidence" value="ECO:0007669"/>
    <property type="project" value="InterPro"/>
</dbReference>
<dbReference type="GO" id="GO:0016705">
    <property type="term" value="F:oxidoreductase activity, acting on paired donors, with incorporation or reduction of molecular oxygen"/>
    <property type="evidence" value="ECO:0007669"/>
    <property type="project" value="InterPro"/>
</dbReference>
<dbReference type="PRINTS" id="PR00463">
    <property type="entry name" value="EP450I"/>
</dbReference>